<evidence type="ECO:0000256" key="7">
    <source>
        <dbReference type="SAM" id="Phobius"/>
    </source>
</evidence>
<dbReference type="PANTHER" id="PTHR45436:SF5">
    <property type="entry name" value="SENSOR HISTIDINE KINASE TRCS"/>
    <property type="match status" value="1"/>
</dbReference>
<evidence type="ECO:0000259" key="8">
    <source>
        <dbReference type="PROSITE" id="PS50906"/>
    </source>
</evidence>
<dbReference type="InterPro" id="IPR013587">
    <property type="entry name" value="Nitrate/nitrite_sensing"/>
</dbReference>
<feature type="transmembrane region" description="Helical" evidence="7">
    <location>
        <begin position="340"/>
        <end position="364"/>
    </location>
</feature>
<evidence type="ECO:0000256" key="1">
    <source>
        <dbReference type="ARBA" id="ARBA00000085"/>
    </source>
</evidence>
<dbReference type="GO" id="GO:0004673">
    <property type="term" value="F:protein histidine kinase activity"/>
    <property type="evidence" value="ECO:0007669"/>
    <property type="project" value="UniProtKB-EC"/>
</dbReference>
<dbReference type="GO" id="GO:0000160">
    <property type="term" value="P:phosphorelay signal transduction system"/>
    <property type="evidence" value="ECO:0007669"/>
    <property type="project" value="TreeGrafter"/>
</dbReference>
<dbReference type="RefSeq" id="WP_245956334.1">
    <property type="nucleotide sequence ID" value="NZ_PVNG01000021.1"/>
</dbReference>
<feature type="compositionally biased region" description="Basic and acidic residues" evidence="6">
    <location>
        <begin position="853"/>
        <end position="864"/>
    </location>
</feature>
<evidence type="ECO:0000313" key="10">
    <source>
        <dbReference type="Proteomes" id="UP000238312"/>
    </source>
</evidence>
<evidence type="ECO:0000313" key="9">
    <source>
        <dbReference type="EMBL" id="PRX59159.1"/>
    </source>
</evidence>
<evidence type="ECO:0000256" key="2">
    <source>
        <dbReference type="ARBA" id="ARBA00012438"/>
    </source>
</evidence>
<dbReference type="SUPFAM" id="SSF55874">
    <property type="entry name" value="ATPase domain of HSP90 chaperone/DNA topoisomerase II/histidine kinase"/>
    <property type="match status" value="1"/>
</dbReference>
<organism evidence="9 10">
    <name type="scientific">Nonomuraea fuscirosea</name>
    <dbReference type="NCBI Taxonomy" id="1291556"/>
    <lineage>
        <taxon>Bacteria</taxon>
        <taxon>Bacillati</taxon>
        <taxon>Actinomycetota</taxon>
        <taxon>Actinomycetes</taxon>
        <taxon>Streptosporangiales</taxon>
        <taxon>Streptosporangiaceae</taxon>
        <taxon>Nonomuraea</taxon>
    </lineage>
</organism>
<evidence type="ECO:0000256" key="6">
    <source>
        <dbReference type="SAM" id="MobiDB-lite"/>
    </source>
</evidence>
<feature type="compositionally biased region" description="Basic and acidic residues" evidence="6">
    <location>
        <begin position="691"/>
        <end position="703"/>
    </location>
</feature>
<reference evidence="9 10" key="1">
    <citation type="submission" date="2018-03" db="EMBL/GenBank/DDBJ databases">
        <title>Genomic Encyclopedia of Type Strains, Phase III (KMG-III): the genomes of soil and plant-associated and newly described type strains.</title>
        <authorList>
            <person name="Whitman W."/>
        </authorList>
    </citation>
    <scope>NUCLEOTIDE SEQUENCE [LARGE SCALE GENOMIC DNA]</scope>
    <source>
        <strain evidence="9 10">CGMCC 4.7104</strain>
    </source>
</reference>
<evidence type="ECO:0000256" key="3">
    <source>
        <dbReference type="ARBA" id="ARBA00022553"/>
    </source>
</evidence>
<sequence>MAGWGRGGRRRSKAPGDGSTPPGSAGGGPKRPAVRRLRLRTVLLTVVIVPSVTFTPLLASGMNQLFTQWQAEKAQLALADTTVGRPVAELFFALDQERRFTAQAQAAPRAAARDRLAVQRRATDRAVRAFRPLAGADLTDGQRGLADAISRTVGSLSLLDQQRKAVDAGTAGATQTFNYYSGVLVSGLGVLTALSNTDEGRLNTEAQALVDLFWIIDMVGREDAVLARGWESGRLTRIEYGFVTEAAGTRNHLLRARVLPALTGGETRHAKIAEGQAWQTMTAVEGRLSTAAGAASDQVRFREDAAAWRSSVQTVTAQLRELVELRRRHVSAVGHAHADMIFTVFVSVSTVGLLALGLVVFASWRLTSVLRRRILHLRQDAQELRERLPDVVARLERGEDVDVDAEVRKIEPTGDELGELGQALNLARRSAVRTAIRQAEQHRGFQRMLQRIARRTQILIGLQLKKLDELERRHEDPEVLEGLFDLDHLTARLRRYEENLVILGGGQPQRRWRRPVRLLDVLRAAQSEVQDYRRVSIDVEGESWIAERAVGPVIHVLAELMENATTFSKPLTPVEVRAAPVSRGIAVEIEDRGLGMEPERYASFNALLQAPPRLDVMTHADDVRLGLYVVARLAANLDLQVELRPSAFGGTRVIVLVPESLVVRRPPAAVPEEEGREAGGSRARSQAGTADARRSDGSSDGRSDGSTVASSGGRSDGRLPTRGGARTPASGTVTPTRRGAHAGTAAEADTGVIELNGAGAGEGAGAGTGAADPVGGAGSPAPASAPAAAPAGRPPLPQRVRQASLAAELRPPEGATQNGRAAREQPSRDQPDRPVRSGATIGAFQRQSRKRRTGDDAAGDRPSESPDPSPPTTKDRS</sequence>
<gene>
    <name evidence="9" type="ORF">B0I32_121263</name>
</gene>
<comment type="caution">
    <text evidence="9">The sequence shown here is derived from an EMBL/GenBank/DDBJ whole genome shotgun (WGS) entry which is preliminary data.</text>
</comment>
<dbReference type="Pfam" id="PF02518">
    <property type="entry name" value="HATPase_c"/>
    <property type="match status" value="1"/>
</dbReference>
<dbReference type="EC" id="2.7.13.3" evidence="2"/>
<keyword evidence="10" id="KW-1185">Reference proteome</keyword>
<evidence type="ECO:0000256" key="5">
    <source>
        <dbReference type="ARBA" id="ARBA00022777"/>
    </source>
</evidence>
<feature type="compositionally biased region" description="Basic and acidic residues" evidence="6">
    <location>
        <begin position="821"/>
        <end position="835"/>
    </location>
</feature>
<dbReference type="GO" id="GO:0005886">
    <property type="term" value="C:plasma membrane"/>
    <property type="evidence" value="ECO:0007669"/>
    <property type="project" value="TreeGrafter"/>
</dbReference>
<keyword evidence="7" id="KW-1133">Transmembrane helix</keyword>
<dbReference type="PROSITE" id="PS50906">
    <property type="entry name" value="NIT"/>
    <property type="match status" value="1"/>
</dbReference>
<feature type="domain" description="NIT" evidence="8">
    <location>
        <begin position="85"/>
        <end position="337"/>
    </location>
</feature>
<comment type="catalytic activity">
    <reaction evidence="1">
        <text>ATP + protein L-histidine = ADP + protein N-phospho-L-histidine.</text>
        <dbReference type="EC" id="2.7.13.3"/>
    </reaction>
</comment>
<feature type="compositionally biased region" description="Gly residues" evidence="6">
    <location>
        <begin position="758"/>
        <end position="768"/>
    </location>
</feature>
<dbReference type="PANTHER" id="PTHR45436">
    <property type="entry name" value="SENSOR HISTIDINE KINASE YKOH"/>
    <property type="match status" value="1"/>
</dbReference>
<accession>A0A2T0MMW8</accession>
<proteinExistence type="predicted"/>
<dbReference type="InterPro" id="IPR003594">
    <property type="entry name" value="HATPase_dom"/>
</dbReference>
<dbReference type="InterPro" id="IPR036890">
    <property type="entry name" value="HATPase_C_sf"/>
</dbReference>
<dbReference type="InterPro" id="IPR010910">
    <property type="entry name" value="Nitrate/nitrite_sensing_bac"/>
</dbReference>
<keyword evidence="7" id="KW-0812">Transmembrane</keyword>
<keyword evidence="7" id="KW-0472">Membrane</keyword>
<feature type="region of interest" description="Disordered" evidence="6">
    <location>
        <begin position="1"/>
        <end position="32"/>
    </location>
</feature>
<feature type="region of interest" description="Disordered" evidence="6">
    <location>
        <begin position="667"/>
        <end position="877"/>
    </location>
</feature>
<dbReference type="Gene3D" id="3.30.565.10">
    <property type="entry name" value="Histidine kinase-like ATPase, C-terminal domain"/>
    <property type="match status" value="1"/>
</dbReference>
<dbReference type="AlphaFoldDB" id="A0A2T0MMW8"/>
<protein>
    <recommendedName>
        <fullName evidence="2">histidine kinase</fullName>
        <ecNumber evidence="2">2.7.13.3</ecNumber>
    </recommendedName>
</protein>
<feature type="compositionally biased region" description="Low complexity" evidence="6">
    <location>
        <begin position="769"/>
        <end position="791"/>
    </location>
</feature>
<dbReference type="InterPro" id="IPR050428">
    <property type="entry name" value="TCS_sensor_his_kinase"/>
</dbReference>
<keyword evidence="5 9" id="KW-0418">Kinase</keyword>
<dbReference type="Pfam" id="PF08376">
    <property type="entry name" value="NIT"/>
    <property type="match status" value="1"/>
</dbReference>
<name>A0A2T0MMW8_9ACTN</name>
<evidence type="ECO:0000256" key="4">
    <source>
        <dbReference type="ARBA" id="ARBA00022679"/>
    </source>
</evidence>
<dbReference type="EMBL" id="PVNG01000021">
    <property type="protein sequence ID" value="PRX59159.1"/>
    <property type="molecule type" value="Genomic_DNA"/>
</dbReference>
<keyword evidence="3" id="KW-0597">Phosphoprotein</keyword>
<feature type="compositionally biased region" description="Low complexity" evidence="6">
    <location>
        <begin position="680"/>
        <end position="690"/>
    </location>
</feature>
<keyword evidence="4" id="KW-0808">Transferase</keyword>
<dbReference type="Proteomes" id="UP000238312">
    <property type="component" value="Unassembled WGS sequence"/>
</dbReference>